<dbReference type="GO" id="GO:0005829">
    <property type="term" value="C:cytosol"/>
    <property type="evidence" value="ECO:0007669"/>
    <property type="project" value="TreeGrafter"/>
</dbReference>
<dbReference type="CDD" id="cd19937">
    <property type="entry name" value="REC_OmpR_BsPhoP-like"/>
    <property type="match status" value="1"/>
</dbReference>
<keyword evidence="1 6" id="KW-0597">Phosphoprotein</keyword>
<evidence type="ECO:0000256" key="2">
    <source>
        <dbReference type="ARBA" id="ARBA00023012"/>
    </source>
</evidence>
<dbReference type="GO" id="GO:0006355">
    <property type="term" value="P:regulation of DNA-templated transcription"/>
    <property type="evidence" value="ECO:0007669"/>
    <property type="project" value="InterPro"/>
</dbReference>
<dbReference type="EMBL" id="ACJM01000001">
    <property type="protein sequence ID" value="EEG78728.1"/>
    <property type="molecule type" value="Genomic_DNA"/>
</dbReference>
<evidence type="ECO:0000313" key="11">
    <source>
        <dbReference type="Proteomes" id="UP000006443"/>
    </source>
</evidence>
<evidence type="ECO:0000256" key="6">
    <source>
        <dbReference type="PROSITE-ProRule" id="PRU00169"/>
    </source>
</evidence>
<feature type="domain" description="OmpR/PhoB-type" evidence="9">
    <location>
        <begin position="130"/>
        <end position="228"/>
    </location>
</feature>
<evidence type="ECO:0000259" key="8">
    <source>
        <dbReference type="PROSITE" id="PS50110"/>
    </source>
</evidence>
<feature type="DNA-binding region" description="OmpR/PhoB-type" evidence="7">
    <location>
        <begin position="130"/>
        <end position="228"/>
    </location>
</feature>
<proteinExistence type="predicted"/>
<name>C0GBZ3_DETAL</name>
<dbReference type="PANTHER" id="PTHR48111">
    <property type="entry name" value="REGULATOR OF RPOS"/>
    <property type="match status" value="1"/>
</dbReference>
<dbReference type="GO" id="GO:0000156">
    <property type="term" value="F:phosphorelay response regulator activity"/>
    <property type="evidence" value="ECO:0007669"/>
    <property type="project" value="TreeGrafter"/>
</dbReference>
<dbReference type="SMART" id="SM00862">
    <property type="entry name" value="Trans_reg_C"/>
    <property type="match status" value="1"/>
</dbReference>
<gene>
    <name evidence="10" type="ORF">DealDRAFT_0002</name>
</gene>
<keyword evidence="2" id="KW-0902">Two-component regulatory system</keyword>
<feature type="modified residue" description="4-aspartylphosphate" evidence="6">
    <location>
        <position position="54"/>
    </location>
</feature>
<dbReference type="STRING" id="555088.DealDRAFT_0002"/>
<keyword evidence="5" id="KW-0804">Transcription</keyword>
<comment type="caution">
    <text evidence="10">The sequence shown here is derived from an EMBL/GenBank/DDBJ whole genome shotgun (WGS) entry which is preliminary data.</text>
</comment>
<dbReference type="SUPFAM" id="SSF46894">
    <property type="entry name" value="C-terminal effector domain of the bipartite response regulators"/>
    <property type="match status" value="1"/>
</dbReference>
<dbReference type="InterPro" id="IPR016032">
    <property type="entry name" value="Sig_transdc_resp-reg_C-effctor"/>
</dbReference>
<dbReference type="PANTHER" id="PTHR48111:SF1">
    <property type="entry name" value="TWO-COMPONENT RESPONSE REGULATOR ORR33"/>
    <property type="match status" value="1"/>
</dbReference>
<dbReference type="InterPro" id="IPR011006">
    <property type="entry name" value="CheY-like_superfamily"/>
</dbReference>
<dbReference type="eggNOG" id="COG0745">
    <property type="taxonomic scope" value="Bacteria"/>
</dbReference>
<dbReference type="SUPFAM" id="SSF52172">
    <property type="entry name" value="CheY-like"/>
    <property type="match status" value="1"/>
</dbReference>
<evidence type="ECO:0000256" key="4">
    <source>
        <dbReference type="ARBA" id="ARBA00023125"/>
    </source>
</evidence>
<keyword evidence="3" id="KW-0805">Transcription regulation</keyword>
<evidence type="ECO:0000256" key="5">
    <source>
        <dbReference type="ARBA" id="ARBA00023163"/>
    </source>
</evidence>
<accession>C0GBZ3</accession>
<dbReference type="OrthoDB" id="9790442at2"/>
<dbReference type="InterPro" id="IPR001867">
    <property type="entry name" value="OmpR/PhoB-type_DNA-bd"/>
</dbReference>
<evidence type="ECO:0000313" key="10">
    <source>
        <dbReference type="EMBL" id="EEG78728.1"/>
    </source>
</evidence>
<evidence type="ECO:0000256" key="7">
    <source>
        <dbReference type="PROSITE-ProRule" id="PRU01091"/>
    </source>
</evidence>
<dbReference type="PROSITE" id="PS50110">
    <property type="entry name" value="RESPONSE_REGULATORY"/>
    <property type="match status" value="1"/>
</dbReference>
<dbReference type="RefSeq" id="WP_008513669.1">
    <property type="nucleotide sequence ID" value="NZ_ACJM01000001.1"/>
</dbReference>
<dbReference type="InterPro" id="IPR036388">
    <property type="entry name" value="WH-like_DNA-bd_sf"/>
</dbReference>
<dbReference type="Pfam" id="PF00486">
    <property type="entry name" value="Trans_reg_C"/>
    <property type="match status" value="1"/>
</dbReference>
<dbReference type="Proteomes" id="UP000006443">
    <property type="component" value="Unassembled WGS sequence"/>
</dbReference>
<dbReference type="PROSITE" id="PS51755">
    <property type="entry name" value="OMPR_PHOB"/>
    <property type="match status" value="1"/>
</dbReference>
<dbReference type="AlphaFoldDB" id="C0GBZ3"/>
<keyword evidence="11" id="KW-1185">Reference proteome</keyword>
<dbReference type="Pfam" id="PF00072">
    <property type="entry name" value="Response_reg"/>
    <property type="match status" value="1"/>
</dbReference>
<dbReference type="Gene3D" id="6.10.250.690">
    <property type="match status" value="1"/>
</dbReference>
<dbReference type="GO" id="GO:0032993">
    <property type="term" value="C:protein-DNA complex"/>
    <property type="evidence" value="ECO:0007669"/>
    <property type="project" value="TreeGrafter"/>
</dbReference>
<reference evidence="10 11" key="1">
    <citation type="submission" date="2009-02" db="EMBL/GenBank/DDBJ databases">
        <title>Sequencing of the draft genome and assembly of Dethiobacter alkaliphilus AHT 1.</title>
        <authorList>
            <consortium name="US DOE Joint Genome Institute (JGI-PGF)"/>
            <person name="Lucas S."/>
            <person name="Copeland A."/>
            <person name="Lapidus A."/>
            <person name="Glavina del Rio T."/>
            <person name="Dalin E."/>
            <person name="Tice H."/>
            <person name="Bruce D."/>
            <person name="Goodwin L."/>
            <person name="Pitluck S."/>
            <person name="Larimer F."/>
            <person name="Land M.L."/>
            <person name="Hauser L."/>
            <person name="Muyzer G."/>
        </authorList>
    </citation>
    <scope>NUCLEOTIDE SEQUENCE [LARGE SCALE GENOMIC DNA]</scope>
    <source>
        <strain evidence="10 11">AHT 1</strain>
    </source>
</reference>
<keyword evidence="4 7" id="KW-0238">DNA-binding</keyword>
<dbReference type="Gene3D" id="1.10.10.10">
    <property type="entry name" value="Winged helix-like DNA-binding domain superfamily/Winged helix DNA-binding domain"/>
    <property type="match status" value="1"/>
</dbReference>
<protein>
    <submittedName>
        <fullName evidence="10">Two component transcriptional regulator, winged helix family</fullName>
    </submittedName>
</protein>
<sequence length="231" mass="26479">MSEGLILIVDDEEHIRELVRLYLEKEGFTVALAADGEEAVQKAKSTTPQLIILDLMLPKLDGWDVCREVRKFSEVPIIMLTAKGEEFDKVLGLELGADDYLTKPFSPRELVARVKAILRRATPEEQTDTEDVLTFPGLAINHSSREVHVDDREVTLTPKEFDLLWFLATHPGKVFTREQLLTAVWGYDYYGDLRTVDTHIKRLREKVERDGNTPHVKTIWGVGYKFEVQEK</sequence>
<dbReference type="InterPro" id="IPR001789">
    <property type="entry name" value="Sig_transdc_resp-reg_receiver"/>
</dbReference>
<evidence type="ECO:0000259" key="9">
    <source>
        <dbReference type="PROSITE" id="PS51755"/>
    </source>
</evidence>
<dbReference type="FunFam" id="3.40.50.2300:FF:000001">
    <property type="entry name" value="DNA-binding response regulator PhoB"/>
    <property type="match status" value="1"/>
</dbReference>
<dbReference type="InterPro" id="IPR039420">
    <property type="entry name" value="WalR-like"/>
</dbReference>
<feature type="domain" description="Response regulatory" evidence="8">
    <location>
        <begin position="5"/>
        <end position="118"/>
    </location>
</feature>
<dbReference type="CDD" id="cd00383">
    <property type="entry name" value="trans_reg_C"/>
    <property type="match status" value="1"/>
</dbReference>
<dbReference type="SMART" id="SM00448">
    <property type="entry name" value="REC"/>
    <property type="match status" value="1"/>
</dbReference>
<dbReference type="FunFam" id="1.10.10.10:FF:000018">
    <property type="entry name" value="DNA-binding response regulator ResD"/>
    <property type="match status" value="1"/>
</dbReference>
<dbReference type="GO" id="GO:0000976">
    <property type="term" value="F:transcription cis-regulatory region binding"/>
    <property type="evidence" value="ECO:0007669"/>
    <property type="project" value="TreeGrafter"/>
</dbReference>
<dbReference type="Gene3D" id="3.40.50.2300">
    <property type="match status" value="1"/>
</dbReference>
<organism evidence="10 11">
    <name type="scientific">Dethiobacter alkaliphilus AHT 1</name>
    <dbReference type="NCBI Taxonomy" id="555088"/>
    <lineage>
        <taxon>Bacteria</taxon>
        <taxon>Bacillati</taxon>
        <taxon>Bacillota</taxon>
        <taxon>Dethiobacteria</taxon>
        <taxon>Dethiobacterales</taxon>
        <taxon>Dethiobacteraceae</taxon>
        <taxon>Dethiobacter</taxon>
    </lineage>
</organism>
<evidence type="ECO:0000256" key="3">
    <source>
        <dbReference type="ARBA" id="ARBA00023015"/>
    </source>
</evidence>
<evidence type="ECO:0000256" key="1">
    <source>
        <dbReference type="ARBA" id="ARBA00022553"/>
    </source>
</evidence>